<dbReference type="KEGG" id="cmx:DNC_01805"/>
<keyword evidence="9" id="KW-0119">Carbohydrate metabolism</keyword>
<dbReference type="EMBL" id="CP007217">
    <property type="protein sequence ID" value="AJR10442.1"/>
    <property type="molecule type" value="Genomic_DNA"/>
</dbReference>
<gene>
    <name evidence="12" type="ORF">BD36_01925</name>
</gene>
<evidence type="ECO:0000313" key="13">
    <source>
        <dbReference type="Proteomes" id="UP000260363"/>
    </source>
</evidence>
<evidence type="ECO:0000256" key="4">
    <source>
        <dbReference type="ARBA" id="ARBA00012560"/>
    </source>
</evidence>
<evidence type="ECO:0000256" key="7">
    <source>
        <dbReference type="ARBA" id="ARBA00022676"/>
    </source>
</evidence>
<dbReference type="AlphaFoldDB" id="A0A069ZZ52"/>
<evidence type="ECO:0000256" key="5">
    <source>
        <dbReference type="ARBA" id="ARBA00020295"/>
    </source>
</evidence>
<dbReference type="OMA" id="SWWIRRI"/>
<evidence type="ECO:0000256" key="6">
    <source>
        <dbReference type="ARBA" id="ARBA00022490"/>
    </source>
</evidence>
<keyword evidence="7" id="KW-0328">Glycosyltransferase</keyword>
<evidence type="ECO:0000256" key="10">
    <source>
        <dbReference type="ARBA" id="ARBA00031423"/>
    </source>
</evidence>
<evidence type="ECO:0000256" key="8">
    <source>
        <dbReference type="ARBA" id="ARBA00022679"/>
    </source>
</evidence>
<dbReference type="KEGG" id="cmg:NC81_01800"/>
<dbReference type="InterPro" id="IPR003385">
    <property type="entry name" value="Glyco_hydro_77"/>
</dbReference>
<comment type="subcellular location">
    <subcellularLocation>
        <location evidence="2">Cytoplasm</location>
    </subcellularLocation>
</comment>
<evidence type="ECO:0000256" key="3">
    <source>
        <dbReference type="ARBA" id="ARBA00005684"/>
    </source>
</evidence>
<comment type="catalytic activity">
    <reaction evidence="1">
        <text>Transfers a segment of a (1-&gt;4)-alpha-D-glucan to a new position in an acceptor, which may be glucose or a (1-&gt;4)-alpha-D-glucan.</text>
        <dbReference type="EC" id="2.4.1.25"/>
    </reaction>
</comment>
<dbReference type="NCBIfam" id="NF011081">
    <property type="entry name" value="PRK14508.1-4"/>
    <property type="match status" value="1"/>
</dbReference>
<dbReference type="STRING" id="83560.NC80_01785"/>
<dbReference type="Proteomes" id="UP000260363">
    <property type="component" value="Chromosome"/>
</dbReference>
<dbReference type="InterPro" id="IPR017853">
    <property type="entry name" value="GH"/>
</dbReference>
<keyword evidence="8 12" id="KW-0808">Transferase</keyword>
<dbReference type="Gene3D" id="3.20.20.80">
    <property type="entry name" value="Glycosidases"/>
    <property type="match status" value="1"/>
</dbReference>
<proteinExistence type="inferred from homology"/>
<name>A0A069ZZ52_CHLMR</name>
<dbReference type="KEGG" id="cmm:NC80_01785"/>
<dbReference type="GO" id="GO:0005975">
    <property type="term" value="P:carbohydrate metabolic process"/>
    <property type="evidence" value="ECO:0007669"/>
    <property type="project" value="InterPro"/>
</dbReference>
<evidence type="ECO:0000313" key="12">
    <source>
        <dbReference type="EMBL" id="AJR10442.1"/>
    </source>
</evidence>
<dbReference type="GeneID" id="1245715"/>
<evidence type="ECO:0000256" key="9">
    <source>
        <dbReference type="ARBA" id="ARBA00023277"/>
    </source>
</evidence>
<dbReference type="SMR" id="A0A069ZZ52"/>
<dbReference type="PANTHER" id="PTHR32518:SF3">
    <property type="entry name" value="4-ALPHA-GLUCANOTRANSFERASE"/>
    <property type="match status" value="1"/>
</dbReference>
<dbReference type="Pfam" id="PF02446">
    <property type="entry name" value="Glyco_hydro_77"/>
    <property type="match status" value="1"/>
</dbReference>
<organism evidence="12 13">
    <name type="scientific">Chlamydia muridarum</name>
    <dbReference type="NCBI Taxonomy" id="83560"/>
    <lineage>
        <taxon>Bacteria</taxon>
        <taxon>Pseudomonadati</taxon>
        <taxon>Chlamydiota</taxon>
        <taxon>Chlamydiia</taxon>
        <taxon>Chlamydiales</taxon>
        <taxon>Chlamydiaceae</taxon>
        <taxon>Chlamydia/Chlamydophila group</taxon>
        <taxon>Chlamydia</taxon>
    </lineage>
</organism>
<reference evidence="12 13" key="1">
    <citation type="submission" date="2014-02" db="EMBL/GenBank/DDBJ databases">
        <authorList>
            <person name="Chen C."/>
            <person name="Conrad T.A."/>
            <person name="Zhou Z."/>
            <person name="Lai Z."/>
            <person name="Zhong G."/>
        </authorList>
    </citation>
    <scope>NUCLEOTIDE SEQUENCE [LARGE SCALE GENOMIC DNA]</scope>
    <source>
        <strain evidence="12 13">Nigg3-28</strain>
    </source>
</reference>
<protein>
    <recommendedName>
        <fullName evidence="5">4-alpha-glucanotransferase</fullName>
        <ecNumber evidence="4">2.4.1.25</ecNumber>
    </recommendedName>
    <alternativeName>
        <fullName evidence="10">Amylomaltase</fullName>
    </alternativeName>
    <alternativeName>
        <fullName evidence="11">Disproportionating enzyme</fullName>
    </alternativeName>
</protein>
<dbReference type="EC" id="2.4.1.25" evidence="4"/>
<evidence type="ECO:0000256" key="11">
    <source>
        <dbReference type="ARBA" id="ARBA00031501"/>
    </source>
</evidence>
<comment type="similarity">
    <text evidence="3">Belongs to the disproportionating enzyme family.</text>
</comment>
<keyword evidence="6" id="KW-0963">Cytoplasm</keyword>
<dbReference type="PATRIC" id="fig|243161.6.peg.387"/>
<evidence type="ECO:0000256" key="2">
    <source>
        <dbReference type="ARBA" id="ARBA00004496"/>
    </source>
</evidence>
<dbReference type="PANTHER" id="PTHR32518">
    <property type="match status" value="1"/>
</dbReference>
<accession>A0A069ZZ52</accession>
<dbReference type="GO" id="GO:0004134">
    <property type="term" value="F:4-alpha-glucanotransferase activity"/>
    <property type="evidence" value="ECO:0007669"/>
    <property type="project" value="UniProtKB-EC"/>
</dbReference>
<dbReference type="RefSeq" id="WP_010230247.1">
    <property type="nucleotide sequence ID" value="NZ_CP007217.1"/>
</dbReference>
<evidence type="ECO:0000256" key="1">
    <source>
        <dbReference type="ARBA" id="ARBA00000439"/>
    </source>
</evidence>
<dbReference type="SUPFAM" id="SSF51445">
    <property type="entry name" value="(Trans)glycosidases"/>
    <property type="match status" value="1"/>
</dbReference>
<sequence length="527" mass="61329">MPLLSRSLRIIQNSPIRKVWNQVDTSPKHGICVPLFSIHTQNSCGIGEFLDLIPMIDWCTLCGFQILQILPINDTGSCSSPYNSISSISLNPLHLSISALPYKEEVSSSRKLIQEMQRLSQLSQVNYEKVIPMKRAFFKEYFRVCKSKNLTNHPDFCDFCEREKYWLHPYALFCSIREHLNYLPINHWSTTYTDLSYISQHEHTFAKDIEFYSYLQYLCFEQMKQVRKHADHKGCLIKGDIPILISKDSCDVWFYRKYFSSSESVGSPPDFYNAEGQNWNLPIYNMKTLRQDAYHWWKERLRYAENFYSLYRLDHVVGLFRFWVWDELGRGRFEPQDPKDYLDQGTDILSHLLKASSMLPIGEDLGTIPVDVKQALESLAVCGTRIPRWERDWEGTGAYIPFDQYNPLSVTSLSTHDSSTLALWWQEAPQEARLFAQFLGMPYTPSLSFHNHKEILKLSHKTSSIFHINLINDYLALCPDLISTNPLQERINLPGTISKNNWVYRVKPSIEQLSAHSKLNSLLASLF</sequence>
<dbReference type="GO" id="GO:0005737">
    <property type="term" value="C:cytoplasm"/>
    <property type="evidence" value="ECO:0007669"/>
    <property type="project" value="UniProtKB-SubCell"/>
</dbReference>